<gene>
    <name evidence="5" type="ORF">HG933_06200</name>
</gene>
<evidence type="ECO:0000256" key="4">
    <source>
        <dbReference type="ARBA" id="ARBA00023163"/>
    </source>
</evidence>
<organism evidence="5 6">
    <name type="scientific">Megasphaera elsdenii</name>
    <dbReference type="NCBI Taxonomy" id="907"/>
    <lineage>
        <taxon>Bacteria</taxon>
        <taxon>Bacillati</taxon>
        <taxon>Bacillota</taxon>
        <taxon>Negativicutes</taxon>
        <taxon>Veillonellales</taxon>
        <taxon>Veillonellaceae</taxon>
        <taxon>Megasphaera</taxon>
    </lineage>
</organism>
<proteinExistence type="inferred from homology"/>
<dbReference type="GO" id="GO:0000976">
    <property type="term" value="F:transcription cis-regulatory region binding"/>
    <property type="evidence" value="ECO:0007669"/>
    <property type="project" value="TreeGrafter"/>
</dbReference>
<dbReference type="Gene3D" id="1.10.10.10">
    <property type="entry name" value="Winged helix-like DNA-binding domain superfamily/Winged helix DNA-binding domain"/>
    <property type="match status" value="1"/>
</dbReference>
<dbReference type="PANTHER" id="PTHR30126">
    <property type="entry name" value="HTH-TYPE TRANSCRIPTIONAL REGULATOR"/>
    <property type="match status" value="1"/>
</dbReference>
<comment type="caution">
    <text evidence="5">The sequence shown here is derived from an EMBL/GenBank/DDBJ whole genome shotgun (WGS) entry which is preliminary data.</text>
</comment>
<evidence type="ECO:0000256" key="3">
    <source>
        <dbReference type="ARBA" id="ARBA00023125"/>
    </source>
</evidence>
<sequence length="308" mass="35005">MDTTTLRTFIALAQIKNFTKTAQQLFVAQSTVTNRIRDLEMELGVPLFIRSHKQVDLTPSGQKFLSYAQRFVSLELAALQDIQSSPTYTQKVSIGTTNTIYECHLQRRIRSFLKEKKGVSLHVTIGHTETMMRQLQDGTLDAIFSFSAMFRDGYICQPYRTDSLVLVCQAGNTEYAGGICKDDLQKIDYLFCNFALQGVGLYIQDLFPRHHRFPLEIDNSTKLPQYVADGIGYTFLPKSLIEEDLAEKRLRAIPLLDFEPPKVDSYYITRSPSTVPADLEEELLADRSYGLQGDDHGRHDDDGQENIK</sequence>
<keyword evidence="2" id="KW-0805">Transcription regulation</keyword>
<keyword evidence="3" id="KW-0238">DNA-binding</keyword>
<accession>A0A1M6Q8X1</accession>
<dbReference type="InterPro" id="IPR005119">
    <property type="entry name" value="LysR_subst-bd"/>
</dbReference>
<dbReference type="RefSeq" id="WP_014016209.1">
    <property type="nucleotide sequence ID" value="NZ_AP031433.1"/>
</dbReference>
<dbReference type="PANTHER" id="PTHR30126:SF40">
    <property type="entry name" value="HTH-TYPE TRANSCRIPTIONAL REGULATOR GLTR"/>
    <property type="match status" value="1"/>
</dbReference>
<dbReference type="CDD" id="cd05466">
    <property type="entry name" value="PBP2_LTTR_substrate"/>
    <property type="match status" value="1"/>
</dbReference>
<dbReference type="Proteomes" id="UP000536773">
    <property type="component" value="Unassembled WGS sequence"/>
</dbReference>
<protein>
    <submittedName>
        <fullName evidence="5">LysR family transcriptional regulator</fullName>
    </submittedName>
</protein>
<dbReference type="PRINTS" id="PR00039">
    <property type="entry name" value="HTHLYSR"/>
</dbReference>
<dbReference type="InterPro" id="IPR036390">
    <property type="entry name" value="WH_DNA-bd_sf"/>
</dbReference>
<dbReference type="GO" id="GO:0003700">
    <property type="term" value="F:DNA-binding transcription factor activity"/>
    <property type="evidence" value="ECO:0007669"/>
    <property type="project" value="InterPro"/>
</dbReference>
<keyword evidence="4" id="KW-0804">Transcription</keyword>
<dbReference type="SUPFAM" id="SSF53850">
    <property type="entry name" value="Periplasmic binding protein-like II"/>
    <property type="match status" value="1"/>
</dbReference>
<evidence type="ECO:0000313" key="5">
    <source>
        <dbReference type="EMBL" id="NMK38970.1"/>
    </source>
</evidence>
<comment type="similarity">
    <text evidence="1">Belongs to the LysR transcriptional regulatory family.</text>
</comment>
<dbReference type="Gene3D" id="3.40.190.10">
    <property type="entry name" value="Periplasmic binding protein-like II"/>
    <property type="match status" value="2"/>
</dbReference>
<dbReference type="EMBL" id="JABBJH010000007">
    <property type="protein sequence ID" value="NMK38970.1"/>
    <property type="molecule type" value="Genomic_DNA"/>
</dbReference>
<name>A0A1M6Q8X1_MEGEL</name>
<dbReference type="InterPro" id="IPR036388">
    <property type="entry name" value="WH-like_DNA-bd_sf"/>
</dbReference>
<reference evidence="5 6" key="1">
    <citation type="submission" date="2020-04" db="EMBL/GenBank/DDBJ databases">
        <authorList>
            <person name="Hitch T.C.A."/>
            <person name="Wylensek D."/>
            <person name="Clavel T."/>
        </authorList>
    </citation>
    <scope>NUCLEOTIDE SEQUENCE [LARGE SCALE GENOMIC DNA]</scope>
    <source>
        <strain evidence="5 6">WCA-386-APC-2A</strain>
    </source>
</reference>
<dbReference type="FunFam" id="1.10.10.10:FF:000001">
    <property type="entry name" value="LysR family transcriptional regulator"/>
    <property type="match status" value="1"/>
</dbReference>
<evidence type="ECO:0000313" key="6">
    <source>
        <dbReference type="Proteomes" id="UP000536773"/>
    </source>
</evidence>
<evidence type="ECO:0000256" key="2">
    <source>
        <dbReference type="ARBA" id="ARBA00023015"/>
    </source>
</evidence>
<dbReference type="GeneID" id="97492215"/>
<dbReference type="PROSITE" id="PS50931">
    <property type="entry name" value="HTH_LYSR"/>
    <property type="match status" value="1"/>
</dbReference>
<evidence type="ECO:0000256" key="1">
    <source>
        <dbReference type="ARBA" id="ARBA00009437"/>
    </source>
</evidence>
<dbReference type="InterPro" id="IPR000847">
    <property type="entry name" value="LysR_HTH_N"/>
</dbReference>
<dbReference type="AlphaFoldDB" id="A0A1M6Q8X1"/>
<dbReference type="Pfam" id="PF00126">
    <property type="entry name" value="HTH_1"/>
    <property type="match status" value="1"/>
</dbReference>
<dbReference type="Pfam" id="PF03466">
    <property type="entry name" value="LysR_substrate"/>
    <property type="match status" value="1"/>
</dbReference>
<dbReference type="SUPFAM" id="SSF46785">
    <property type="entry name" value="Winged helix' DNA-binding domain"/>
    <property type="match status" value="1"/>
</dbReference>